<feature type="region of interest" description="Disordered" evidence="1">
    <location>
        <begin position="75"/>
        <end position="102"/>
    </location>
</feature>
<comment type="caution">
    <text evidence="2">The sequence shown here is derived from an EMBL/GenBank/DDBJ whole genome shotgun (WGS) entry which is preliminary data.</text>
</comment>
<protein>
    <submittedName>
        <fullName evidence="2">Uncharacterized protein</fullName>
    </submittedName>
</protein>
<dbReference type="AlphaFoldDB" id="A0A843V1X2"/>
<feature type="non-terminal residue" evidence="2">
    <location>
        <position position="207"/>
    </location>
</feature>
<proteinExistence type="predicted"/>
<sequence>MLDGRTHGTETTLNGPMRMGVPGNGNNPNVHRALGQALKCHSTRRRLVRRSARELAQASRGRYETQAEANYDTTIGQLGTPTRCKRGVGRSSKHPRRVPETLHDYPQLTGQKTLPARSKPIRAGLKNEEPGTMVINPGLAHWRSRDDPNAENGSKTARKWRETELKRPQRGLLAQCTACTPCQRPGAACQGQGAVHHPDPRRIWAHC</sequence>
<feature type="compositionally biased region" description="Basic residues" evidence="1">
    <location>
        <begin position="83"/>
        <end position="96"/>
    </location>
</feature>
<gene>
    <name evidence="2" type="ORF">Taro_020293</name>
</gene>
<accession>A0A843V1X2</accession>
<feature type="region of interest" description="Disordered" evidence="1">
    <location>
        <begin position="1"/>
        <end position="22"/>
    </location>
</feature>
<evidence type="ECO:0000313" key="2">
    <source>
        <dbReference type="EMBL" id="MQL87744.1"/>
    </source>
</evidence>
<dbReference type="EMBL" id="NMUH01001001">
    <property type="protein sequence ID" value="MQL87744.1"/>
    <property type="molecule type" value="Genomic_DNA"/>
</dbReference>
<dbReference type="Proteomes" id="UP000652761">
    <property type="component" value="Unassembled WGS sequence"/>
</dbReference>
<reference evidence="2" key="1">
    <citation type="submission" date="2017-07" db="EMBL/GenBank/DDBJ databases">
        <title>Taro Niue Genome Assembly and Annotation.</title>
        <authorList>
            <person name="Atibalentja N."/>
            <person name="Keating K."/>
            <person name="Fields C.J."/>
        </authorList>
    </citation>
    <scope>NUCLEOTIDE SEQUENCE</scope>
    <source>
        <strain evidence="2">Niue_2</strain>
        <tissue evidence="2">Leaf</tissue>
    </source>
</reference>
<name>A0A843V1X2_COLES</name>
<evidence type="ECO:0000256" key="1">
    <source>
        <dbReference type="SAM" id="MobiDB-lite"/>
    </source>
</evidence>
<organism evidence="2 3">
    <name type="scientific">Colocasia esculenta</name>
    <name type="common">Wild taro</name>
    <name type="synonym">Arum esculentum</name>
    <dbReference type="NCBI Taxonomy" id="4460"/>
    <lineage>
        <taxon>Eukaryota</taxon>
        <taxon>Viridiplantae</taxon>
        <taxon>Streptophyta</taxon>
        <taxon>Embryophyta</taxon>
        <taxon>Tracheophyta</taxon>
        <taxon>Spermatophyta</taxon>
        <taxon>Magnoliopsida</taxon>
        <taxon>Liliopsida</taxon>
        <taxon>Araceae</taxon>
        <taxon>Aroideae</taxon>
        <taxon>Colocasieae</taxon>
        <taxon>Colocasia</taxon>
    </lineage>
</organism>
<evidence type="ECO:0000313" key="3">
    <source>
        <dbReference type="Proteomes" id="UP000652761"/>
    </source>
</evidence>
<keyword evidence="3" id="KW-1185">Reference proteome</keyword>